<dbReference type="GO" id="GO:0001786">
    <property type="term" value="F:phosphatidylserine binding"/>
    <property type="evidence" value="ECO:0007669"/>
    <property type="project" value="TreeGrafter"/>
</dbReference>
<evidence type="ECO:0000256" key="1">
    <source>
        <dbReference type="ARBA" id="ARBA00007831"/>
    </source>
</evidence>
<dbReference type="InterPro" id="IPR018502">
    <property type="entry name" value="Annexin_repeat"/>
</dbReference>
<accession>A0A7S2E5Q7</accession>
<sequence length="342" mass="39296">MTIHTYPDIAREEQLETPDYPPEIDDACAAIKDACDGWGTDEDKLIKILGSKTPYERYLINRRWGELRSKTLRKRIGEEFRDNDLGKLIQFLAQPLEEAECEMIRLACRGAGTNESLLYPIICGRSNEDMQVLKKTYFEKYEKDIAIALDGELSGDFEKLIFYSLQAAEEEFNEEYHTEEKADEDADAFYEAGQGSWGTDEGKMFKILVNSPPEYLEMVDAKYSEKYGYTLWKAMEKELTGYAEKAAVFIFGMKIRPAETVAKLIKSTCAGIGTDELELSCAVVRYQRLLPEVMQAHEELFDGKTLEERIESETRGKYERLLLEIVRVRENFDPSDFASMIQ</sequence>
<keyword evidence="3" id="KW-0041">Annexin</keyword>
<dbReference type="PANTHER" id="PTHR10502">
    <property type="entry name" value="ANNEXIN"/>
    <property type="match status" value="1"/>
</dbReference>
<keyword evidence="2" id="KW-0677">Repeat</keyword>
<dbReference type="Pfam" id="PF00191">
    <property type="entry name" value="Annexin"/>
    <property type="match status" value="3"/>
</dbReference>
<evidence type="ECO:0000256" key="3">
    <source>
        <dbReference type="ARBA" id="ARBA00023216"/>
    </source>
</evidence>
<evidence type="ECO:0000313" key="4">
    <source>
        <dbReference type="EMBL" id="CAD9316870.1"/>
    </source>
</evidence>
<dbReference type="InterPro" id="IPR037104">
    <property type="entry name" value="Annexin_sf"/>
</dbReference>
<gene>
    <name evidence="4" type="ORF">DBRI1063_LOCUS3277</name>
</gene>
<dbReference type="SMART" id="SM00335">
    <property type="entry name" value="ANX"/>
    <property type="match status" value="4"/>
</dbReference>
<evidence type="ECO:0008006" key="5">
    <source>
        <dbReference type="Google" id="ProtNLM"/>
    </source>
</evidence>
<dbReference type="GO" id="GO:0005886">
    <property type="term" value="C:plasma membrane"/>
    <property type="evidence" value="ECO:0007669"/>
    <property type="project" value="TreeGrafter"/>
</dbReference>
<dbReference type="GO" id="GO:0005737">
    <property type="term" value="C:cytoplasm"/>
    <property type="evidence" value="ECO:0007669"/>
    <property type="project" value="TreeGrafter"/>
</dbReference>
<dbReference type="Gene3D" id="1.10.220.10">
    <property type="entry name" value="Annexin"/>
    <property type="match status" value="4"/>
</dbReference>
<protein>
    <recommendedName>
        <fullName evidence="5">Annexin</fullName>
    </recommendedName>
</protein>
<dbReference type="GO" id="GO:0005509">
    <property type="term" value="F:calcium ion binding"/>
    <property type="evidence" value="ECO:0007669"/>
    <property type="project" value="InterPro"/>
</dbReference>
<dbReference type="EMBL" id="HBGN01005037">
    <property type="protein sequence ID" value="CAD9316870.1"/>
    <property type="molecule type" value="Transcribed_RNA"/>
</dbReference>
<dbReference type="PROSITE" id="PS51897">
    <property type="entry name" value="ANNEXIN_2"/>
    <property type="match status" value="2"/>
</dbReference>
<dbReference type="PANTHER" id="PTHR10502:SF102">
    <property type="entry name" value="ANNEXIN B11"/>
    <property type="match status" value="1"/>
</dbReference>
<name>A0A7S2E5Q7_9STRA</name>
<dbReference type="InterPro" id="IPR001464">
    <property type="entry name" value="Annexin"/>
</dbReference>
<proteinExistence type="inferred from homology"/>
<dbReference type="GO" id="GO:0005544">
    <property type="term" value="F:calcium-dependent phospholipid binding"/>
    <property type="evidence" value="ECO:0007669"/>
    <property type="project" value="InterPro"/>
</dbReference>
<dbReference type="AlphaFoldDB" id="A0A7S2E5Q7"/>
<comment type="similarity">
    <text evidence="1">Belongs to the annexin family.</text>
</comment>
<organism evidence="4">
    <name type="scientific">Ditylum brightwellii</name>
    <dbReference type="NCBI Taxonomy" id="49249"/>
    <lineage>
        <taxon>Eukaryota</taxon>
        <taxon>Sar</taxon>
        <taxon>Stramenopiles</taxon>
        <taxon>Ochrophyta</taxon>
        <taxon>Bacillariophyta</taxon>
        <taxon>Mediophyceae</taxon>
        <taxon>Lithodesmiophycidae</taxon>
        <taxon>Lithodesmiales</taxon>
        <taxon>Lithodesmiaceae</taxon>
        <taxon>Ditylum</taxon>
    </lineage>
</organism>
<dbReference type="SUPFAM" id="SSF47874">
    <property type="entry name" value="Annexin"/>
    <property type="match status" value="1"/>
</dbReference>
<reference evidence="4" key="1">
    <citation type="submission" date="2021-01" db="EMBL/GenBank/DDBJ databases">
        <authorList>
            <person name="Corre E."/>
            <person name="Pelletier E."/>
            <person name="Niang G."/>
            <person name="Scheremetjew M."/>
            <person name="Finn R."/>
            <person name="Kale V."/>
            <person name="Holt S."/>
            <person name="Cochrane G."/>
            <person name="Meng A."/>
            <person name="Brown T."/>
            <person name="Cohen L."/>
        </authorList>
    </citation>
    <scope>NUCLEOTIDE SEQUENCE</scope>
    <source>
        <strain evidence="4">Pop2</strain>
    </source>
</reference>
<dbReference type="PRINTS" id="PR00196">
    <property type="entry name" value="ANNEXIN"/>
</dbReference>
<evidence type="ECO:0000256" key="2">
    <source>
        <dbReference type="ARBA" id="ARBA00022737"/>
    </source>
</evidence>